<accession>A0ABQ2EXQ6</accession>
<name>A0ABQ2EXQ6_9DEIO</name>
<dbReference type="EMBL" id="BMPP01000010">
    <property type="protein sequence ID" value="GGK30582.1"/>
    <property type="molecule type" value="Genomic_DNA"/>
</dbReference>
<evidence type="ECO:0008006" key="3">
    <source>
        <dbReference type="Google" id="ProtNLM"/>
    </source>
</evidence>
<dbReference type="RefSeq" id="WP_189009224.1">
    <property type="nucleotide sequence ID" value="NZ_BMPP01000010.1"/>
</dbReference>
<evidence type="ECO:0000313" key="1">
    <source>
        <dbReference type="EMBL" id="GGK30582.1"/>
    </source>
</evidence>
<evidence type="ECO:0000313" key="2">
    <source>
        <dbReference type="Proteomes" id="UP000647587"/>
    </source>
</evidence>
<organism evidence="1 2">
    <name type="scientific">Deinococcus malanensis</name>
    <dbReference type="NCBI Taxonomy" id="1706855"/>
    <lineage>
        <taxon>Bacteria</taxon>
        <taxon>Thermotogati</taxon>
        <taxon>Deinococcota</taxon>
        <taxon>Deinococci</taxon>
        <taxon>Deinococcales</taxon>
        <taxon>Deinococcaceae</taxon>
        <taxon>Deinococcus</taxon>
    </lineage>
</organism>
<protein>
    <recommendedName>
        <fullName evidence="3">Lipoprotein</fullName>
    </recommendedName>
</protein>
<dbReference type="Proteomes" id="UP000647587">
    <property type="component" value="Unassembled WGS sequence"/>
</dbReference>
<reference evidence="2" key="1">
    <citation type="journal article" date="2019" name="Int. J. Syst. Evol. Microbiol.">
        <title>The Global Catalogue of Microorganisms (GCM) 10K type strain sequencing project: providing services to taxonomists for standard genome sequencing and annotation.</title>
        <authorList>
            <consortium name="The Broad Institute Genomics Platform"/>
            <consortium name="The Broad Institute Genome Sequencing Center for Infectious Disease"/>
            <person name="Wu L."/>
            <person name="Ma J."/>
        </authorList>
    </citation>
    <scope>NUCLEOTIDE SEQUENCE [LARGE SCALE GENOMIC DNA]</scope>
    <source>
        <strain evidence="2">JCM 30331</strain>
    </source>
</reference>
<gene>
    <name evidence="1" type="ORF">GCM10008955_25460</name>
</gene>
<proteinExistence type="predicted"/>
<keyword evidence="2" id="KW-1185">Reference proteome</keyword>
<comment type="caution">
    <text evidence="1">The sequence shown here is derived from an EMBL/GenBank/DDBJ whole genome shotgun (WGS) entry which is preliminary data.</text>
</comment>
<sequence length="126" mass="13155">MKAVRAVLAGALALGLNSCGGQETPAAGRPLTVVSVGVPAAVSATGPLTVTLRYVVQCGESDLAIKPIRRTATVLQLSASARYTPMVCAAVYEERELSYTDPGTPARREPFQISVNGKDWATVQVP</sequence>